<accession>A0A9X0AAK5</accession>
<evidence type="ECO:0000313" key="1">
    <source>
        <dbReference type="EMBL" id="KAJ8059256.1"/>
    </source>
</evidence>
<organism evidence="1 2">
    <name type="scientific">Sclerotinia nivalis</name>
    <dbReference type="NCBI Taxonomy" id="352851"/>
    <lineage>
        <taxon>Eukaryota</taxon>
        <taxon>Fungi</taxon>
        <taxon>Dikarya</taxon>
        <taxon>Ascomycota</taxon>
        <taxon>Pezizomycotina</taxon>
        <taxon>Leotiomycetes</taxon>
        <taxon>Helotiales</taxon>
        <taxon>Sclerotiniaceae</taxon>
        <taxon>Sclerotinia</taxon>
    </lineage>
</organism>
<evidence type="ECO:0000313" key="2">
    <source>
        <dbReference type="Proteomes" id="UP001152300"/>
    </source>
</evidence>
<comment type="caution">
    <text evidence="1">The sequence shown here is derived from an EMBL/GenBank/DDBJ whole genome shotgun (WGS) entry which is preliminary data.</text>
</comment>
<name>A0A9X0AAK5_9HELO</name>
<protein>
    <submittedName>
        <fullName evidence="1">Uncharacterized protein</fullName>
    </submittedName>
</protein>
<dbReference type="EMBL" id="JAPEIS010000015">
    <property type="protein sequence ID" value="KAJ8059256.1"/>
    <property type="molecule type" value="Genomic_DNA"/>
</dbReference>
<reference evidence="1" key="1">
    <citation type="submission" date="2022-11" db="EMBL/GenBank/DDBJ databases">
        <title>Genome Resource of Sclerotinia nivalis Strain SnTB1, a Plant Pathogen Isolated from American Ginseng.</title>
        <authorList>
            <person name="Fan S."/>
        </authorList>
    </citation>
    <scope>NUCLEOTIDE SEQUENCE</scope>
    <source>
        <strain evidence="1">SnTB1</strain>
    </source>
</reference>
<dbReference type="Proteomes" id="UP001152300">
    <property type="component" value="Unassembled WGS sequence"/>
</dbReference>
<sequence length="100" mass="11820">MQKVLFTHPRVQGHIMNYPLAHPLRNSLEKSKLYKAELPLNFNPFNVIHHQSHQLVYRIQQGLYSCSFSLPLSTEWIKQYTHDLPDLKPEYLFYDSGSFS</sequence>
<keyword evidence="2" id="KW-1185">Reference proteome</keyword>
<dbReference type="AlphaFoldDB" id="A0A9X0AAK5"/>
<gene>
    <name evidence="1" type="ORF">OCU04_012221</name>
</gene>
<proteinExistence type="predicted"/>